<reference evidence="1" key="1">
    <citation type="submission" date="2021-05" db="EMBL/GenBank/DDBJ databases">
        <authorList>
            <person name="Scholz U."/>
            <person name="Mascher M."/>
            <person name="Fiebig A."/>
        </authorList>
    </citation>
    <scope>NUCLEOTIDE SEQUENCE [LARGE SCALE GENOMIC DNA]</scope>
</reference>
<name>A0ACD5YQ38_AVESA</name>
<evidence type="ECO:0000313" key="1">
    <source>
        <dbReference type="EnsemblPlants" id="AVESA.00010b.r2.6AG1023110.1.CDS"/>
    </source>
</evidence>
<organism evidence="1 2">
    <name type="scientific">Avena sativa</name>
    <name type="common">Oat</name>
    <dbReference type="NCBI Taxonomy" id="4498"/>
    <lineage>
        <taxon>Eukaryota</taxon>
        <taxon>Viridiplantae</taxon>
        <taxon>Streptophyta</taxon>
        <taxon>Embryophyta</taxon>
        <taxon>Tracheophyta</taxon>
        <taxon>Spermatophyta</taxon>
        <taxon>Magnoliopsida</taxon>
        <taxon>Liliopsida</taxon>
        <taxon>Poales</taxon>
        <taxon>Poaceae</taxon>
        <taxon>BOP clade</taxon>
        <taxon>Pooideae</taxon>
        <taxon>Poodae</taxon>
        <taxon>Poeae</taxon>
        <taxon>Poeae Chloroplast Group 1 (Aveneae type)</taxon>
        <taxon>Aveninae</taxon>
        <taxon>Avena</taxon>
    </lineage>
</organism>
<accession>A0ACD5YQ38</accession>
<evidence type="ECO:0000313" key="2">
    <source>
        <dbReference type="Proteomes" id="UP001732700"/>
    </source>
</evidence>
<dbReference type="Proteomes" id="UP001732700">
    <property type="component" value="Chromosome 6A"/>
</dbReference>
<reference evidence="1" key="2">
    <citation type="submission" date="2025-09" db="UniProtKB">
        <authorList>
            <consortium name="EnsemblPlants"/>
        </authorList>
    </citation>
    <scope>IDENTIFICATION</scope>
</reference>
<keyword evidence="2" id="KW-1185">Reference proteome</keyword>
<proteinExistence type="predicted"/>
<dbReference type="EnsemblPlants" id="AVESA.00010b.r2.6AG1023110.1">
    <property type="protein sequence ID" value="AVESA.00010b.r2.6AG1023110.1.CDS"/>
    <property type="gene ID" value="AVESA.00010b.r2.6AG1023110"/>
</dbReference>
<sequence>MRRRRRRRWLLSRSGDRRREIKCQGKVRAKKGLGSTHSLGQEKFRQAEGRAQPREFRRAASPQNHEPQPQLSLSFPPLPSPVSYPAPACGVPMVSPSSPRLLSTLLADRLGALSARPFLRSGSPARGHRRVTCQATRTLSNLVDALFNRRSRDDSLENNPRRLRPGKVSPRLSVPSHIQLPPYLNSRQRPHMNNGPEIHDEKGIECMRASGKLAAQVLKFAGTLVKPGITTDEIDKAVHQMIIDNGAYPSPLGYCGFPKSVCTSVNECICHGIPDSRPLEDGDIINIDVTVYLNGYHGDTSATFLCGDVDDEAKKLVQVTKESLDKAISICAPGVEINRIGRTIQDHADKFKYGVVQQFVGHGVGKVFHAEPAVLHYRNNERGRMILNQTFTIEPMLTVGSTNATIWSDDWTAVTEDGSLSAQFEHTLLITEDGVEILTQC</sequence>
<protein>
    <submittedName>
        <fullName evidence="1">Uncharacterized protein</fullName>
    </submittedName>
</protein>